<reference evidence="3" key="1">
    <citation type="submission" date="2015-03" db="EMBL/GenBank/DDBJ databases">
        <authorList>
            <person name="Nijsse Bart"/>
        </authorList>
    </citation>
    <scope>NUCLEOTIDE SEQUENCE [LARGE SCALE GENOMIC DNA]</scope>
</reference>
<dbReference type="Pfam" id="PF08241">
    <property type="entry name" value="Methyltransf_11"/>
    <property type="match status" value="1"/>
</dbReference>
<dbReference type="GO" id="GO:0008757">
    <property type="term" value="F:S-adenosylmethionine-dependent methyltransferase activity"/>
    <property type="evidence" value="ECO:0007669"/>
    <property type="project" value="InterPro"/>
</dbReference>
<keyword evidence="2" id="KW-0808">Transferase</keyword>
<dbReference type="PANTHER" id="PTHR43591:SF110">
    <property type="entry name" value="RHODANESE DOMAIN-CONTAINING PROTEIN"/>
    <property type="match status" value="1"/>
</dbReference>
<dbReference type="AlphaFoldDB" id="A0A0U1KY45"/>
<dbReference type="PANTHER" id="PTHR43591">
    <property type="entry name" value="METHYLTRANSFERASE"/>
    <property type="match status" value="1"/>
</dbReference>
<dbReference type="RefSeq" id="WP_081658497.1">
    <property type="nucleotide sequence ID" value="NZ_CTRP01000008.1"/>
</dbReference>
<proteinExistence type="predicted"/>
<protein>
    <submittedName>
        <fullName evidence="2">2-heptaprenyl-1,4-naphthoquinone methyltransferase</fullName>
        <ecNumber evidence="2">2.1.1.163</ecNumber>
    </submittedName>
</protein>
<dbReference type="Gene3D" id="3.40.50.150">
    <property type="entry name" value="Vaccinia Virus protein VP39"/>
    <property type="match status" value="1"/>
</dbReference>
<dbReference type="InterPro" id="IPR029063">
    <property type="entry name" value="SAM-dependent_MTases_sf"/>
</dbReference>
<dbReference type="InterPro" id="IPR013216">
    <property type="entry name" value="Methyltransf_11"/>
</dbReference>
<dbReference type="NCBIfam" id="NF045667">
    <property type="entry name" value="MTase_DVU1556"/>
    <property type="match status" value="1"/>
</dbReference>
<keyword evidence="2" id="KW-0489">Methyltransferase</keyword>
<dbReference type="EMBL" id="CTRP01000008">
    <property type="protein sequence ID" value="CQR72049.1"/>
    <property type="molecule type" value="Genomic_DNA"/>
</dbReference>
<dbReference type="GO" id="GO:0043770">
    <property type="term" value="F:demethylmenaquinone methyltransferase activity"/>
    <property type="evidence" value="ECO:0007669"/>
    <property type="project" value="UniProtKB-EC"/>
</dbReference>
<accession>A0A0U1KY45</accession>
<dbReference type="EC" id="2.1.1.163" evidence="2"/>
<dbReference type="CDD" id="cd02440">
    <property type="entry name" value="AdoMet_MTases"/>
    <property type="match status" value="1"/>
</dbReference>
<evidence type="ECO:0000313" key="3">
    <source>
        <dbReference type="Proteomes" id="UP000049855"/>
    </source>
</evidence>
<evidence type="ECO:0000313" key="2">
    <source>
        <dbReference type="EMBL" id="CQR72049.1"/>
    </source>
</evidence>
<gene>
    <name evidence="2" type="ORF">SpAn4DRAFT_4738</name>
</gene>
<sequence length="204" mass="22330">MMLHQHPGGLTLTRQVAKYCAFMPGAKVLDVGCGTGVTMEYLQDACGLQAVGVDVSEARLEQGRKRSPHLQFIQAAGESLPFADVSFDGVITECSLSVMQDAGTVLTEISRVLVSGGKLAITDVYLPVSDSTAGYLNRNQLKKMLEKSGFTIVVWEDQSAFLREFIACYIMEYGSVEELWQCVSIPKTKAGYFLLVAEKRQMEG</sequence>
<name>A0A0U1KY45_9FIRM</name>
<evidence type="ECO:0000259" key="1">
    <source>
        <dbReference type="Pfam" id="PF08241"/>
    </source>
</evidence>
<keyword evidence="3" id="KW-1185">Reference proteome</keyword>
<organism evidence="2 3">
    <name type="scientific">Sporomusa ovata</name>
    <dbReference type="NCBI Taxonomy" id="2378"/>
    <lineage>
        <taxon>Bacteria</taxon>
        <taxon>Bacillati</taxon>
        <taxon>Bacillota</taxon>
        <taxon>Negativicutes</taxon>
        <taxon>Selenomonadales</taxon>
        <taxon>Sporomusaceae</taxon>
        <taxon>Sporomusa</taxon>
    </lineage>
</organism>
<feature type="domain" description="Methyltransferase type 11" evidence="1">
    <location>
        <begin position="29"/>
        <end position="121"/>
    </location>
</feature>
<dbReference type="Proteomes" id="UP000049855">
    <property type="component" value="Unassembled WGS sequence"/>
</dbReference>
<dbReference type="GO" id="GO:0032259">
    <property type="term" value="P:methylation"/>
    <property type="evidence" value="ECO:0007669"/>
    <property type="project" value="UniProtKB-KW"/>
</dbReference>
<dbReference type="SUPFAM" id="SSF53335">
    <property type="entry name" value="S-adenosyl-L-methionine-dependent methyltransferases"/>
    <property type="match status" value="1"/>
</dbReference>